<evidence type="ECO:0000259" key="7">
    <source>
        <dbReference type="Pfam" id="PF12698"/>
    </source>
</evidence>
<evidence type="ECO:0000313" key="9">
    <source>
        <dbReference type="Proteomes" id="UP001500866"/>
    </source>
</evidence>
<dbReference type="PANTHER" id="PTHR30294">
    <property type="entry name" value="MEMBRANE COMPONENT OF ABC TRANSPORTER YHHJ-RELATED"/>
    <property type="match status" value="1"/>
</dbReference>
<dbReference type="RefSeq" id="WP_343812124.1">
    <property type="nucleotide sequence ID" value="NZ_BAAADS010000012.1"/>
</dbReference>
<reference evidence="8 9" key="1">
    <citation type="journal article" date="2019" name="Int. J. Syst. Evol. Microbiol.">
        <title>The Global Catalogue of Microorganisms (GCM) 10K type strain sequencing project: providing services to taxonomists for standard genome sequencing and annotation.</title>
        <authorList>
            <consortium name="The Broad Institute Genomics Platform"/>
            <consortium name="The Broad Institute Genome Sequencing Center for Infectious Disease"/>
            <person name="Wu L."/>
            <person name="Ma J."/>
        </authorList>
    </citation>
    <scope>NUCLEOTIDE SEQUENCE [LARGE SCALE GENOMIC DNA]</scope>
    <source>
        <strain evidence="8 9">JCM 15395</strain>
    </source>
</reference>
<dbReference type="InterPro" id="IPR013525">
    <property type="entry name" value="ABC2_TM"/>
</dbReference>
<dbReference type="Proteomes" id="UP001500866">
    <property type="component" value="Unassembled WGS sequence"/>
</dbReference>
<comment type="caution">
    <text evidence="8">The sequence shown here is derived from an EMBL/GenBank/DDBJ whole genome shotgun (WGS) entry which is preliminary data.</text>
</comment>
<dbReference type="PANTHER" id="PTHR30294:SF29">
    <property type="entry name" value="MULTIDRUG ABC TRANSPORTER PERMEASE YBHS-RELATED"/>
    <property type="match status" value="1"/>
</dbReference>
<feature type="transmembrane region" description="Helical" evidence="6">
    <location>
        <begin position="25"/>
        <end position="47"/>
    </location>
</feature>
<feature type="transmembrane region" description="Helical" evidence="6">
    <location>
        <begin position="213"/>
        <end position="234"/>
    </location>
</feature>
<comment type="subcellular location">
    <subcellularLocation>
        <location evidence="1">Cell membrane</location>
        <topology evidence="1">Multi-pass membrane protein</topology>
    </subcellularLocation>
</comment>
<keyword evidence="2" id="KW-1003">Cell membrane</keyword>
<dbReference type="EMBL" id="BAAADS010000012">
    <property type="protein sequence ID" value="GAA0601137.1"/>
    <property type="molecule type" value="Genomic_DNA"/>
</dbReference>
<dbReference type="Gene3D" id="3.40.1710.10">
    <property type="entry name" value="abc type-2 transporter like domain"/>
    <property type="match status" value="1"/>
</dbReference>
<proteinExistence type="predicted"/>
<evidence type="ECO:0000256" key="4">
    <source>
        <dbReference type="ARBA" id="ARBA00022989"/>
    </source>
</evidence>
<keyword evidence="3 6" id="KW-0812">Transmembrane</keyword>
<organism evidence="8 9">
    <name type="scientific">Virgibacillus siamensis</name>
    <dbReference type="NCBI Taxonomy" id="480071"/>
    <lineage>
        <taxon>Bacteria</taxon>
        <taxon>Bacillati</taxon>
        <taxon>Bacillota</taxon>
        <taxon>Bacilli</taxon>
        <taxon>Bacillales</taxon>
        <taxon>Bacillaceae</taxon>
        <taxon>Virgibacillus</taxon>
    </lineage>
</organism>
<gene>
    <name evidence="8" type="ORF">GCM10009001_17160</name>
</gene>
<sequence>MTFFKHIFLFLQNDLKKLKRKWISLPLLLLFPIIFVSLCAVIAISIFSPDEKNPVQVGLVDLDQSKETKMVMNLIEESSQLGNYIKIEGLTKQQAKQKIKNEWSAYITFPEDFTEDLYNGTPVTVHVTGNPNKRANSYMVKELLDSIARHIRTSQANILTINYYAEQLPISESVREDMLFQQFTNFLLYTMGKDKIIDKEHLVNHATSSPVHYYLLSGWFIIITIWLLSFYSFFTREEEEQMKRRMILYGVTPMVQQIAKIITVFLLTAVLAAASLYIFVSSMNITLYGEDILRIGIITGLYGITFLTALAIIETLVNGPKIRMLVQVLITGMLLLASGAILPTLYFPLYIQNLLPYVFTSESFYWLQEILLNKRLYADFIPLSLMASVAVFLFLGLSFWKERGMR</sequence>
<evidence type="ECO:0000313" key="8">
    <source>
        <dbReference type="EMBL" id="GAA0601137.1"/>
    </source>
</evidence>
<evidence type="ECO:0000256" key="2">
    <source>
        <dbReference type="ARBA" id="ARBA00022475"/>
    </source>
</evidence>
<feature type="domain" description="ABC-2 type transporter transmembrane" evidence="7">
    <location>
        <begin position="24"/>
        <end position="396"/>
    </location>
</feature>
<keyword evidence="9" id="KW-1185">Reference proteome</keyword>
<evidence type="ECO:0000256" key="5">
    <source>
        <dbReference type="ARBA" id="ARBA00023136"/>
    </source>
</evidence>
<keyword evidence="4 6" id="KW-1133">Transmembrane helix</keyword>
<evidence type="ECO:0000256" key="1">
    <source>
        <dbReference type="ARBA" id="ARBA00004651"/>
    </source>
</evidence>
<dbReference type="InterPro" id="IPR051449">
    <property type="entry name" value="ABC-2_transporter_component"/>
</dbReference>
<feature type="transmembrane region" description="Helical" evidence="6">
    <location>
        <begin position="380"/>
        <end position="400"/>
    </location>
</feature>
<evidence type="ECO:0000256" key="6">
    <source>
        <dbReference type="SAM" id="Phobius"/>
    </source>
</evidence>
<dbReference type="Pfam" id="PF12698">
    <property type="entry name" value="ABC2_membrane_3"/>
    <property type="match status" value="1"/>
</dbReference>
<evidence type="ECO:0000256" key="3">
    <source>
        <dbReference type="ARBA" id="ARBA00022692"/>
    </source>
</evidence>
<feature type="transmembrane region" description="Helical" evidence="6">
    <location>
        <begin position="325"/>
        <end position="347"/>
    </location>
</feature>
<accession>A0ABN1FZM2</accession>
<keyword evidence="5 6" id="KW-0472">Membrane</keyword>
<protein>
    <recommendedName>
        <fullName evidence="7">ABC-2 type transporter transmembrane domain-containing protein</fullName>
    </recommendedName>
</protein>
<name>A0ABN1FZM2_9BACI</name>
<feature type="transmembrane region" description="Helical" evidence="6">
    <location>
        <begin position="255"/>
        <end position="280"/>
    </location>
</feature>
<feature type="transmembrane region" description="Helical" evidence="6">
    <location>
        <begin position="292"/>
        <end position="313"/>
    </location>
</feature>